<dbReference type="PANTHER" id="PTHR46579">
    <property type="entry name" value="F5/8 TYPE C DOMAIN-CONTAINING PROTEIN-RELATED"/>
    <property type="match status" value="1"/>
</dbReference>
<feature type="region of interest" description="Disordered" evidence="1">
    <location>
        <begin position="35"/>
        <end position="61"/>
    </location>
</feature>
<dbReference type="AlphaFoldDB" id="A0A816B6I7"/>
<feature type="region of interest" description="Disordered" evidence="1">
    <location>
        <begin position="85"/>
        <end position="112"/>
    </location>
</feature>
<protein>
    <recommendedName>
        <fullName evidence="4">Transposase domain-containing protein</fullName>
    </recommendedName>
</protein>
<reference evidence="2" key="1">
    <citation type="submission" date="2021-02" db="EMBL/GenBank/DDBJ databases">
        <authorList>
            <person name="Nowell W R."/>
        </authorList>
    </citation>
    <scope>NUCLEOTIDE SEQUENCE</scope>
</reference>
<evidence type="ECO:0000313" key="3">
    <source>
        <dbReference type="Proteomes" id="UP000663828"/>
    </source>
</evidence>
<dbReference type="Proteomes" id="UP000663828">
    <property type="component" value="Unassembled WGS sequence"/>
</dbReference>
<feature type="compositionally biased region" description="Basic and acidic residues" evidence="1">
    <location>
        <begin position="99"/>
        <end position="111"/>
    </location>
</feature>
<evidence type="ECO:0008006" key="4">
    <source>
        <dbReference type="Google" id="ProtNLM"/>
    </source>
</evidence>
<sequence length="847" mass="96656">MFRYKKKQQHNLSIAHALARYHASVSEEIVLSTSDTQMFESHDDADDDDRILRPEEEIDSGEVDMDTDVPLDAFDELQLEAEADVDEMEEDEAKFSFVNDDRSDAESRPSSERPITMKDIACLLVLFKRRHKLSIQCISDLLALLSLFGIRDIPRSWYHLKCLVEPINPSPSYFFTCSSCQSASMDSRKCSNCQHDMPSDSYQDTFVTFSIKDQIQLVLNNNSGIDLFSSSTNCALSDVTNGRFYKQLKTLCSDHFLTLTMNVDGVQVKKGCKTSIWPILFALNEIPSSKRYSVENTIIGGIWLGVHKPSRWQMKSFLSPVIDELSLLEKGHTYVYFRNSSKEQNQLTKVFLIAACCDKPAQALLQNLPEPIAAFGCGRCEIQGKMVNSERGRVRSFAASKTDLERIILRSNARHDSLVNLRTLHQQQINNSVNQSREQKKELARKHILAEKGILGPCIFRSLFVFDVGSSFMTDSLHNIYSGAFKRMLKLWFDPKYSFEPWSIKCHMNSLSAQFAQLRLPSTTTRLPRHLNEFKTFKANEMRILLLFGFAIFAKVLRPTYYNHLLQLVALMHVVESRTILKMHLSMIQQLSLSFVAEFRDLYTSRHCVQVVHSVFHVSSTVEDFGPLPNFTTFNFESILGKITRATKSTRHHSAEIISGVHLYQGALTHLNKSSINNCLAQFLSSHLGYAGQSFHRDVQVMHETGKQYTLPSILFPSSTIRYFDVIYVRTFRITTTQYAAKKKADDSNIIFRLNNIHTFGNVCSIFSVQNRPPLLLVKYLSKTEPLFCKIISTNADFYLQSVRYGVDSTSRTCVIEAADFIEKCASFRSSDSTCYYFRFPTLTHSS</sequence>
<accession>A0A816B6I7</accession>
<gene>
    <name evidence="2" type="ORF">XAT740_LOCUS48302</name>
</gene>
<comment type="caution">
    <text evidence="2">The sequence shown here is derived from an EMBL/GenBank/DDBJ whole genome shotgun (WGS) entry which is preliminary data.</text>
</comment>
<dbReference type="Pfam" id="PF06869">
    <property type="entry name" value="DUF1258"/>
    <property type="match status" value="1"/>
</dbReference>
<evidence type="ECO:0000256" key="1">
    <source>
        <dbReference type="SAM" id="MobiDB-lite"/>
    </source>
</evidence>
<dbReference type="PANTHER" id="PTHR46579:SF1">
    <property type="entry name" value="F5_8 TYPE C DOMAIN-CONTAINING PROTEIN"/>
    <property type="match status" value="1"/>
</dbReference>
<dbReference type="InterPro" id="IPR009667">
    <property type="entry name" value="DUF1258"/>
</dbReference>
<keyword evidence="3" id="KW-1185">Reference proteome</keyword>
<dbReference type="EMBL" id="CAJNOR010006899">
    <property type="protein sequence ID" value="CAF1606154.1"/>
    <property type="molecule type" value="Genomic_DNA"/>
</dbReference>
<proteinExistence type="predicted"/>
<name>A0A816B6I7_ADIRI</name>
<evidence type="ECO:0000313" key="2">
    <source>
        <dbReference type="EMBL" id="CAF1606154.1"/>
    </source>
</evidence>
<organism evidence="2 3">
    <name type="scientific">Adineta ricciae</name>
    <name type="common">Rotifer</name>
    <dbReference type="NCBI Taxonomy" id="249248"/>
    <lineage>
        <taxon>Eukaryota</taxon>
        <taxon>Metazoa</taxon>
        <taxon>Spiralia</taxon>
        <taxon>Gnathifera</taxon>
        <taxon>Rotifera</taxon>
        <taxon>Eurotatoria</taxon>
        <taxon>Bdelloidea</taxon>
        <taxon>Adinetida</taxon>
        <taxon>Adinetidae</taxon>
        <taxon>Adineta</taxon>
    </lineage>
</organism>